<comment type="caution">
    <text evidence="1">The sequence shown here is derived from an EMBL/GenBank/DDBJ whole genome shotgun (WGS) entry which is preliminary data.</text>
</comment>
<keyword evidence="2" id="KW-1185">Reference proteome</keyword>
<dbReference type="Proteomes" id="UP001527882">
    <property type="component" value="Unassembled WGS sequence"/>
</dbReference>
<dbReference type="Gene3D" id="3.20.20.80">
    <property type="entry name" value="Glycosidases"/>
    <property type="match status" value="1"/>
</dbReference>
<evidence type="ECO:0000313" key="1">
    <source>
        <dbReference type="EMBL" id="MCZ8515478.1"/>
    </source>
</evidence>
<protein>
    <submittedName>
        <fullName evidence="1">Uncharacterized protein</fullName>
    </submittedName>
</protein>
<reference evidence="1 2" key="1">
    <citation type="submission" date="2022-12" db="EMBL/GenBank/DDBJ databases">
        <title>Draft genome sequence of Paenibacillus sp. dW9.</title>
        <authorList>
            <person name="Choi E.-W."/>
            <person name="Kim D.-U."/>
        </authorList>
    </citation>
    <scope>NUCLEOTIDE SEQUENCE [LARGE SCALE GENOMIC DNA]</scope>
    <source>
        <strain evidence="2">dW9</strain>
    </source>
</reference>
<gene>
    <name evidence="1" type="ORF">O9H85_24345</name>
</gene>
<evidence type="ECO:0000313" key="2">
    <source>
        <dbReference type="Proteomes" id="UP001527882"/>
    </source>
</evidence>
<name>A0ABT4QF17_9BACL</name>
<dbReference type="RefSeq" id="WP_269883999.1">
    <property type="nucleotide sequence ID" value="NZ_JAQAGZ010000017.1"/>
</dbReference>
<organism evidence="1 2">
    <name type="scientific">Paenibacillus gyeongsangnamensis</name>
    <dbReference type="NCBI Taxonomy" id="3388067"/>
    <lineage>
        <taxon>Bacteria</taxon>
        <taxon>Bacillati</taxon>
        <taxon>Bacillota</taxon>
        <taxon>Bacilli</taxon>
        <taxon>Bacillales</taxon>
        <taxon>Paenibacillaceae</taxon>
        <taxon>Paenibacillus</taxon>
    </lineage>
</organism>
<sequence>MSIPLLFGPYGSGELPANIKDYGVNARWFHGFNEANFAACAEQKLEACVEFKTFRADFQKYPKLIPIGVYGKPIRYGRLVQGVCLSQKDFLAEIEEQLLAGMKQFKPRGIWLDYLTYAGWFETSQPDLQESCFCRDCIADFCNTAAVDATAPEEILASYSEEWKNYKCRKIADLALHYSRLIKARLPDCIVGAYMCPWTPDEFNGALTRIFAQNYQWLSEAIDVFTPLIYCSKSGRSPGWGREWLAQSSEFVPAHRKVQLILDALDYSESLTDTAASDVPSWGIQLYAGAPLFHDQDKALTFKHSVETIRNLSRSEEV</sequence>
<dbReference type="EMBL" id="JAQAGZ010000017">
    <property type="protein sequence ID" value="MCZ8515478.1"/>
    <property type="molecule type" value="Genomic_DNA"/>
</dbReference>
<proteinExistence type="predicted"/>
<accession>A0ABT4QF17</accession>